<evidence type="ECO:0000256" key="1">
    <source>
        <dbReference type="ARBA" id="ARBA00022485"/>
    </source>
</evidence>
<dbReference type="Gene3D" id="3.30.70.20">
    <property type="match status" value="1"/>
</dbReference>
<dbReference type="AlphaFoldDB" id="A0A7C4AR04"/>
<keyword evidence="1" id="KW-0004">4Fe-4S</keyword>
<organism evidence="8">
    <name type="scientific">Desulfomonile tiedjei</name>
    <dbReference type="NCBI Taxonomy" id="2358"/>
    <lineage>
        <taxon>Bacteria</taxon>
        <taxon>Pseudomonadati</taxon>
        <taxon>Thermodesulfobacteriota</taxon>
        <taxon>Desulfomonilia</taxon>
        <taxon>Desulfomonilales</taxon>
        <taxon>Desulfomonilaceae</taxon>
        <taxon>Desulfomonile</taxon>
    </lineage>
</organism>
<evidence type="ECO:0000256" key="6">
    <source>
        <dbReference type="SAM" id="MobiDB-lite"/>
    </source>
</evidence>
<feature type="domain" description="4Fe-4S ferredoxin-type" evidence="7">
    <location>
        <begin position="369"/>
        <end position="395"/>
    </location>
</feature>
<dbReference type="InterPro" id="IPR050572">
    <property type="entry name" value="Fe-S_Ferredoxin"/>
</dbReference>
<comment type="caution">
    <text evidence="8">The sequence shown here is derived from an EMBL/GenBank/DDBJ whole genome shotgun (WGS) entry which is preliminary data.</text>
</comment>
<keyword evidence="4" id="KW-0408">Iron</keyword>
<dbReference type="GO" id="GO:0046872">
    <property type="term" value="F:metal ion binding"/>
    <property type="evidence" value="ECO:0007669"/>
    <property type="project" value="UniProtKB-KW"/>
</dbReference>
<dbReference type="PROSITE" id="PS00198">
    <property type="entry name" value="4FE4S_FER_1"/>
    <property type="match status" value="1"/>
</dbReference>
<dbReference type="PANTHER" id="PTHR43687">
    <property type="entry name" value="ADENYLYLSULFATE REDUCTASE, BETA SUBUNIT"/>
    <property type="match status" value="1"/>
</dbReference>
<dbReference type="Pfam" id="PF02662">
    <property type="entry name" value="FlpD"/>
    <property type="match status" value="1"/>
</dbReference>
<reference evidence="8" key="1">
    <citation type="journal article" date="2020" name="mSystems">
        <title>Genome- and Community-Level Interaction Insights into Carbon Utilization and Element Cycling Functions of Hydrothermarchaeota in Hydrothermal Sediment.</title>
        <authorList>
            <person name="Zhou Z."/>
            <person name="Liu Y."/>
            <person name="Xu W."/>
            <person name="Pan J."/>
            <person name="Luo Z.H."/>
            <person name="Li M."/>
        </authorList>
    </citation>
    <scope>NUCLEOTIDE SEQUENCE [LARGE SCALE GENOMIC DNA]</scope>
    <source>
        <strain evidence="8">SpSt-769</strain>
    </source>
</reference>
<dbReference type="PROSITE" id="PS51379">
    <property type="entry name" value="4FE4S_FER_2"/>
    <property type="match status" value="2"/>
</dbReference>
<keyword evidence="5" id="KW-0411">Iron-sulfur</keyword>
<dbReference type="GO" id="GO:0051539">
    <property type="term" value="F:4 iron, 4 sulfur cluster binding"/>
    <property type="evidence" value="ECO:0007669"/>
    <property type="project" value="UniProtKB-KW"/>
</dbReference>
<dbReference type="InterPro" id="IPR017896">
    <property type="entry name" value="4Fe4S_Fe-S-bd"/>
</dbReference>
<accession>A0A7C4AR04</accession>
<dbReference type="EMBL" id="DTGT01000126">
    <property type="protein sequence ID" value="HGH60446.1"/>
    <property type="molecule type" value="Genomic_DNA"/>
</dbReference>
<dbReference type="InterPro" id="IPR017900">
    <property type="entry name" value="4Fe4S_Fe_S_CS"/>
</dbReference>
<protein>
    <submittedName>
        <fullName evidence="8">Hydrogenase iron-sulfur subunit</fullName>
    </submittedName>
</protein>
<sequence length="578" mass="61590">MPGAKIHSGKYAPGKGSCRTGDRLYETRRERSIGLSTTPQSFSGESAHKADAKDFSAVLVLGGDAVGVQLAERLCEEGFSVVNVGEPEPIFTPENFDGKIECIANGVLKAIHGVTGAFYASVQTSCGMVQKKVGFVVVAQPPMIVPKYEAYGVKPENKVLCLSRFLEQLQDGQIGALGEADQLHIAFFAGLDGVADTATFAKIFDCIDVLINQKNVQCYVFTRHLKVAENGLEARYRRAREAGTLFFAFEQDAPAVEQTDGVVKIVFEDPHLSAGFELAPDILVLDEWLLPPDSIEPVCAMIPSSLRSRPYLTPPSPRFPSVETAKAGVFALGPARGEFYAPKLRDDIESVVGSLKKLITLTQHGGSAFVAMVESEKCTLCLTCVRTCPHGAIQFATSASVDENSCQGCGICVSECPMSAIALAERKRSPSDNSKEQRRVESAALHNGKLVAFLCEHSGANAYAELSSALRALVKPIVVPCAGAVGEMHVVQALLDGASGVLVAGCFDGNCASVYGTNRAAYRLALLQQTLAEAGLNKDRLIYVPLASNAPYILASAIEELLRSTDSSTQDSPAASMS</sequence>
<feature type="domain" description="4Fe-4S ferredoxin-type" evidence="7">
    <location>
        <begin position="397"/>
        <end position="426"/>
    </location>
</feature>
<evidence type="ECO:0000256" key="2">
    <source>
        <dbReference type="ARBA" id="ARBA00022723"/>
    </source>
</evidence>
<name>A0A7C4AR04_9BACT</name>
<evidence type="ECO:0000259" key="7">
    <source>
        <dbReference type="PROSITE" id="PS51379"/>
    </source>
</evidence>
<keyword evidence="2" id="KW-0479">Metal-binding</keyword>
<dbReference type="InterPro" id="IPR003813">
    <property type="entry name" value="MvhD/FlpD"/>
</dbReference>
<evidence type="ECO:0000313" key="8">
    <source>
        <dbReference type="EMBL" id="HGH60446.1"/>
    </source>
</evidence>
<dbReference type="SUPFAM" id="SSF54862">
    <property type="entry name" value="4Fe-4S ferredoxins"/>
    <property type="match status" value="1"/>
</dbReference>
<gene>
    <name evidence="8" type="ORF">ENV54_04005</name>
</gene>
<dbReference type="PANTHER" id="PTHR43687:SF4">
    <property type="entry name" value="BLR5484 PROTEIN"/>
    <property type="match status" value="1"/>
</dbReference>
<dbReference type="Pfam" id="PF12838">
    <property type="entry name" value="Fer4_7"/>
    <property type="match status" value="1"/>
</dbReference>
<feature type="region of interest" description="Disordered" evidence="6">
    <location>
        <begin position="1"/>
        <end position="21"/>
    </location>
</feature>
<evidence type="ECO:0000256" key="4">
    <source>
        <dbReference type="ARBA" id="ARBA00023004"/>
    </source>
</evidence>
<evidence type="ECO:0000256" key="5">
    <source>
        <dbReference type="ARBA" id="ARBA00023014"/>
    </source>
</evidence>
<dbReference type="GO" id="GO:0016491">
    <property type="term" value="F:oxidoreductase activity"/>
    <property type="evidence" value="ECO:0007669"/>
    <property type="project" value="UniProtKB-KW"/>
</dbReference>
<keyword evidence="3" id="KW-0560">Oxidoreductase</keyword>
<proteinExistence type="predicted"/>
<evidence type="ECO:0000256" key="3">
    <source>
        <dbReference type="ARBA" id="ARBA00023002"/>
    </source>
</evidence>